<feature type="domain" description="F-box" evidence="1">
    <location>
        <begin position="12"/>
        <end position="54"/>
    </location>
</feature>
<evidence type="ECO:0000259" key="1">
    <source>
        <dbReference type="Pfam" id="PF12937"/>
    </source>
</evidence>
<dbReference type="SUPFAM" id="SSF81383">
    <property type="entry name" value="F-box domain"/>
    <property type="match status" value="1"/>
</dbReference>
<proteinExistence type="predicted"/>
<evidence type="ECO:0000313" key="2">
    <source>
        <dbReference type="EMBL" id="OQE12428.1"/>
    </source>
</evidence>
<dbReference type="EMBL" id="MDYP01000001">
    <property type="protein sequence ID" value="OQE12428.1"/>
    <property type="molecule type" value="Genomic_DNA"/>
</dbReference>
<protein>
    <recommendedName>
        <fullName evidence="1">F-box domain-containing protein</fullName>
    </recommendedName>
</protein>
<accession>A0A1V6SER9</accession>
<dbReference type="InterPro" id="IPR036047">
    <property type="entry name" value="F-box-like_dom_sf"/>
</dbReference>
<dbReference type="AlphaFoldDB" id="A0A1V6SER9"/>
<dbReference type="InterPro" id="IPR001810">
    <property type="entry name" value="F-box_dom"/>
</dbReference>
<gene>
    <name evidence="2" type="ORF">PENVUL_c001G07691</name>
</gene>
<dbReference type="Proteomes" id="UP000191518">
    <property type="component" value="Unassembled WGS sequence"/>
</dbReference>
<dbReference type="STRING" id="29845.A0A1V6SER9"/>
<sequence length="274" mass="31444">MSAQDVALGTVEVLENILLHLDLQSILTSAQRVCHPWQDLISTSPSLQKHLFFRPDWHRKDKQPNPLLASTFPAWFSDLPTFKQQCKDDSIKIGRHGINSSWDLDQPSQYASFMGKNASWRRMLVQQPPIVGIAFFIVKESRGGKWLTGPYTSPPNNSVSNSLAVSDPLRMNQFVQIPRTGGIFGEGGILWVNEDHQIPSKFQNYPFRDKDIKILKEALEECEMIVFQWEVVQCVPRRNRAQIYKNKFFFPEEVGVEDDGDRGTPIRSDKRLRC</sequence>
<dbReference type="CDD" id="cd09917">
    <property type="entry name" value="F-box_SF"/>
    <property type="match status" value="1"/>
</dbReference>
<dbReference type="Pfam" id="PF12937">
    <property type="entry name" value="F-box-like"/>
    <property type="match status" value="1"/>
</dbReference>
<comment type="caution">
    <text evidence="2">The sequence shown here is derived from an EMBL/GenBank/DDBJ whole genome shotgun (WGS) entry which is preliminary data.</text>
</comment>
<evidence type="ECO:0000313" key="3">
    <source>
        <dbReference type="Proteomes" id="UP000191518"/>
    </source>
</evidence>
<name>A0A1V6SER9_9EURO</name>
<keyword evidence="3" id="KW-1185">Reference proteome</keyword>
<organism evidence="2 3">
    <name type="scientific">Penicillium vulpinum</name>
    <dbReference type="NCBI Taxonomy" id="29845"/>
    <lineage>
        <taxon>Eukaryota</taxon>
        <taxon>Fungi</taxon>
        <taxon>Dikarya</taxon>
        <taxon>Ascomycota</taxon>
        <taxon>Pezizomycotina</taxon>
        <taxon>Eurotiomycetes</taxon>
        <taxon>Eurotiomycetidae</taxon>
        <taxon>Eurotiales</taxon>
        <taxon>Aspergillaceae</taxon>
        <taxon>Penicillium</taxon>
    </lineage>
</organism>
<dbReference type="Gene3D" id="1.20.1280.50">
    <property type="match status" value="1"/>
</dbReference>
<reference evidence="3" key="1">
    <citation type="journal article" date="2017" name="Nat. Microbiol.">
        <title>Global analysis of biosynthetic gene clusters reveals vast potential of secondary metabolite production in Penicillium species.</title>
        <authorList>
            <person name="Nielsen J.C."/>
            <person name="Grijseels S."/>
            <person name="Prigent S."/>
            <person name="Ji B."/>
            <person name="Dainat J."/>
            <person name="Nielsen K.F."/>
            <person name="Frisvad J.C."/>
            <person name="Workman M."/>
            <person name="Nielsen J."/>
        </authorList>
    </citation>
    <scope>NUCLEOTIDE SEQUENCE [LARGE SCALE GENOMIC DNA]</scope>
    <source>
        <strain evidence="3">IBT 29486</strain>
    </source>
</reference>